<reference evidence="1 2" key="1">
    <citation type="journal article" date="2012" name="BMC Genomics">
        <title>The genome sequence of Propionibacterium acidipropionici provides insights into its biotechnological and industrial potential.</title>
        <authorList>
            <person name="Parizzi L.P."/>
            <person name="Grassi M.C."/>
            <person name="Llerena L.A."/>
            <person name="Carazzolle M.F."/>
            <person name="Queiroz V.L."/>
            <person name="Lunardi I."/>
            <person name="Zeidler A.F."/>
            <person name="Teixeira P.J."/>
            <person name="Mieczkowski P."/>
            <person name="Rincones J."/>
            <person name="Pereira G.A."/>
        </authorList>
    </citation>
    <scope>NUCLEOTIDE SEQUENCE [LARGE SCALE GENOMIC DNA]</scope>
    <source>
        <strain evidence="2">ATCC 4875 / DSM 20272 / JCM 6432 / NBRC 12425 / NCIMB 8070</strain>
    </source>
</reference>
<dbReference type="HOGENOM" id="CLU_1794737_0_0_11"/>
<sequence length="144" mass="15525">MTDPDTQTIRALASRLAIEFASEHPDEIRAAARRLQATDPSTAELARRLADLAEDIDAIDREQPIPTRNPQPSRITMGDQLTLVTDTGHIDGRIRHVWAGDTDVTEAILSDDGPALTMSRGRLIANIPITIAGPITATTPEALA</sequence>
<dbReference type="STRING" id="1171373.PACID_15530"/>
<protein>
    <submittedName>
        <fullName evidence="1">Uncharacterized protein</fullName>
    </submittedName>
</protein>
<proteinExistence type="predicted"/>
<dbReference type="PATRIC" id="fig|1171373.8.peg.1538"/>
<dbReference type="EMBL" id="CP003493">
    <property type="protein sequence ID" value="AFV89366.1"/>
    <property type="molecule type" value="Genomic_DNA"/>
</dbReference>
<evidence type="ECO:0000313" key="2">
    <source>
        <dbReference type="Proteomes" id="UP000000214"/>
    </source>
</evidence>
<dbReference type="AlphaFoldDB" id="K7RSM0"/>
<name>K7RSM0_ACIA4</name>
<dbReference type="KEGG" id="pbo:PACID_15530"/>
<dbReference type="Proteomes" id="UP000000214">
    <property type="component" value="Chromosome"/>
</dbReference>
<evidence type="ECO:0000313" key="1">
    <source>
        <dbReference type="EMBL" id="AFV89366.1"/>
    </source>
</evidence>
<gene>
    <name evidence="1" type="ordered locus">PACID_15530</name>
</gene>
<organism evidence="1 2">
    <name type="scientific">Acidipropionibacterium acidipropionici (strain ATCC 4875 / DSM 20272 / JCM 6432 / NBRC 12425 / NCIMB 8070 / 4)</name>
    <name type="common">Propionibacterium acidipropionici</name>
    <dbReference type="NCBI Taxonomy" id="1171373"/>
    <lineage>
        <taxon>Bacteria</taxon>
        <taxon>Bacillati</taxon>
        <taxon>Actinomycetota</taxon>
        <taxon>Actinomycetes</taxon>
        <taxon>Propionibacteriales</taxon>
        <taxon>Propionibacteriaceae</taxon>
        <taxon>Acidipropionibacterium</taxon>
    </lineage>
</organism>
<accession>K7RSM0</accession>
<dbReference type="RefSeq" id="WP_015070272.1">
    <property type="nucleotide sequence ID" value="NC_019395.1"/>
</dbReference>